<protein>
    <recommendedName>
        <fullName evidence="1">Winged helix domain-containing protein</fullName>
    </recommendedName>
</protein>
<dbReference type="OrthoDB" id="7211172at2"/>
<dbReference type="RefSeq" id="WP_093326002.1">
    <property type="nucleotide sequence ID" value="NZ_FOSZ01000012.1"/>
</dbReference>
<accession>A0A1I4HBE2</accession>
<gene>
    <name evidence="2" type="ORF">SAMN04488036_11227</name>
</gene>
<dbReference type="Proteomes" id="UP000198851">
    <property type="component" value="Unassembled WGS sequence"/>
</dbReference>
<name>A0A1I4HBE2_9RHOB</name>
<dbReference type="Pfam" id="PF22324">
    <property type="entry name" value="HTH_91"/>
    <property type="match status" value="1"/>
</dbReference>
<dbReference type="EMBL" id="FOSZ01000012">
    <property type="protein sequence ID" value="SFL39609.1"/>
    <property type="molecule type" value="Genomic_DNA"/>
</dbReference>
<feature type="domain" description="Winged helix" evidence="1">
    <location>
        <begin position="24"/>
        <end position="96"/>
    </location>
</feature>
<dbReference type="STRING" id="1280847.SAMN04488036_11227"/>
<sequence length="101" mass="10831">MTTNDKWGMAHFTIHLPSGDADSVAVSGRDRWALEALIAAGSFGCTPIDTPGPRWSGYVHNLRKLGVPIETVTEAHSGPFSGTHARYVLKASVRRSEGRAA</sequence>
<evidence type="ECO:0000259" key="1">
    <source>
        <dbReference type="Pfam" id="PF22324"/>
    </source>
</evidence>
<reference evidence="3" key="1">
    <citation type="submission" date="2016-10" db="EMBL/GenBank/DDBJ databases">
        <authorList>
            <person name="Varghese N."/>
            <person name="Submissions S."/>
        </authorList>
    </citation>
    <scope>NUCLEOTIDE SEQUENCE [LARGE SCALE GENOMIC DNA]</scope>
    <source>
        <strain evidence="3">DSM 28453</strain>
    </source>
</reference>
<dbReference type="AlphaFoldDB" id="A0A1I4HBE2"/>
<evidence type="ECO:0000313" key="3">
    <source>
        <dbReference type="Proteomes" id="UP000198851"/>
    </source>
</evidence>
<keyword evidence="3" id="KW-1185">Reference proteome</keyword>
<organism evidence="2 3">
    <name type="scientific">Shimia haliotis</name>
    <dbReference type="NCBI Taxonomy" id="1280847"/>
    <lineage>
        <taxon>Bacteria</taxon>
        <taxon>Pseudomonadati</taxon>
        <taxon>Pseudomonadota</taxon>
        <taxon>Alphaproteobacteria</taxon>
        <taxon>Rhodobacterales</taxon>
        <taxon>Roseobacteraceae</taxon>
    </lineage>
</organism>
<evidence type="ECO:0000313" key="2">
    <source>
        <dbReference type="EMBL" id="SFL39609.1"/>
    </source>
</evidence>
<dbReference type="InterPro" id="IPR054382">
    <property type="entry name" value="wHTH_alphaproteobact"/>
</dbReference>
<proteinExistence type="predicted"/>